<name>A0ABY0T7R7_9PROT</name>
<dbReference type="InterPro" id="IPR045087">
    <property type="entry name" value="Cu-oxidase_fam"/>
</dbReference>
<dbReference type="InterPro" id="IPR008972">
    <property type="entry name" value="Cupredoxin"/>
</dbReference>
<comment type="caution">
    <text evidence="3">The sequence shown here is derived from an EMBL/GenBank/DDBJ whole genome shotgun (WGS) entry which is preliminary data.</text>
</comment>
<keyword evidence="1" id="KW-0812">Transmembrane</keyword>
<proteinExistence type="predicted"/>
<dbReference type="PANTHER" id="PTHR11709">
    <property type="entry name" value="MULTI-COPPER OXIDASE"/>
    <property type="match status" value="1"/>
</dbReference>
<evidence type="ECO:0000259" key="2">
    <source>
        <dbReference type="Pfam" id="PF07732"/>
    </source>
</evidence>
<protein>
    <submittedName>
        <fullName evidence="3">Multicopper oxidase</fullName>
    </submittedName>
</protein>
<gene>
    <name evidence="3" type="ORF">SAMN05216402_0715</name>
</gene>
<keyword evidence="1" id="KW-1133">Transmembrane helix</keyword>
<organism evidence="3 4">
    <name type="scientific">Nitrosospira multiformis</name>
    <dbReference type="NCBI Taxonomy" id="1231"/>
    <lineage>
        <taxon>Bacteria</taxon>
        <taxon>Pseudomonadati</taxon>
        <taxon>Pseudomonadota</taxon>
        <taxon>Betaproteobacteria</taxon>
        <taxon>Nitrosomonadales</taxon>
        <taxon>Nitrosomonadaceae</taxon>
        <taxon>Nitrosospira</taxon>
    </lineage>
</organism>
<dbReference type="RefSeq" id="WP_074630825.1">
    <property type="nucleotide sequence ID" value="NZ_FNKY01000001.1"/>
</dbReference>
<keyword evidence="4" id="KW-1185">Reference proteome</keyword>
<sequence length="350" mass="38139">MKYQHSYAVGGFTASDQTQYSPIVRRFGCLFIKPGIALILSLGMFFLSSAESIGAERDSDKKNGAKHHIEMIAEETEDGLLAYRMVEHQVDGVNITSRYSTQATIPGPTIVLTEGDKVRLTIRNGVTVSPDQQISVHVHGVHYTILSDGTLKIINKVEDEGAYPDHGGRFYTYLWDVAPGTAGTWPYHDHNFETHNGSEDRGLFGTVIVNPASGSVTASNGSSISSLPVSSIKKDYVLYLADDAFWGMEIDGASKQQIPLGVNPILTAKGGDNVRFHLIAMGTYLNRFQLEGYQWVDPGTTKLIVAKDIGPLENHAFTIKALGSANYMNANFSRKLMGMRGSFNVTSGAP</sequence>
<feature type="domain" description="Plastocyanin-like" evidence="2">
    <location>
        <begin position="100"/>
        <end position="212"/>
    </location>
</feature>
<dbReference type="Gene3D" id="2.60.40.420">
    <property type="entry name" value="Cupredoxins - blue copper proteins"/>
    <property type="match status" value="1"/>
</dbReference>
<dbReference type="EMBL" id="FNKY01000001">
    <property type="protein sequence ID" value="SDQ40304.1"/>
    <property type="molecule type" value="Genomic_DNA"/>
</dbReference>
<evidence type="ECO:0000256" key="1">
    <source>
        <dbReference type="SAM" id="Phobius"/>
    </source>
</evidence>
<feature type="transmembrane region" description="Helical" evidence="1">
    <location>
        <begin position="27"/>
        <end position="47"/>
    </location>
</feature>
<evidence type="ECO:0000313" key="3">
    <source>
        <dbReference type="EMBL" id="SDQ40304.1"/>
    </source>
</evidence>
<accession>A0ABY0T7R7</accession>
<dbReference type="PANTHER" id="PTHR11709:SF486">
    <property type="entry name" value="MULTICOPPER OXIDASE"/>
    <property type="match status" value="1"/>
</dbReference>
<dbReference type="Pfam" id="PF07732">
    <property type="entry name" value="Cu-oxidase_3"/>
    <property type="match status" value="1"/>
</dbReference>
<dbReference type="Proteomes" id="UP000183471">
    <property type="component" value="Unassembled WGS sequence"/>
</dbReference>
<reference evidence="3 4" key="1">
    <citation type="submission" date="2016-10" db="EMBL/GenBank/DDBJ databases">
        <authorList>
            <person name="Varghese N."/>
            <person name="Submissions S."/>
        </authorList>
    </citation>
    <scope>NUCLEOTIDE SEQUENCE [LARGE SCALE GENOMIC DNA]</scope>
    <source>
        <strain evidence="3 4">Nl1</strain>
    </source>
</reference>
<dbReference type="SUPFAM" id="SSF49503">
    <property type="entry name" value="Cupredoxins"/>
    <property type="match status" value="2"/>
</dbReference>
<evidence type="ECO:0000313" key="4">
    <source>
        <dbReference type="Proteomes" id="UP000183471"/>
    </source>
</evidence>
<keyword evidence="1" id="KW-0472">Membrane</keyword>
<dbReference type="InterPro" id="IPR011707">
    <property type="entry name" value="Cu-oxidase-like_N"/>
</dbReference>